<evidence type="ECO:0000313" key="3">
    <source>
        <dbReference type="WBParaSite" id="PSAMB.scaffold341size55839.g4853.t1"/>
    </source>
</evidence>
<evidence type="ECO:0000313" key="2">
    <source>
        <dbReference type="Proteomes" id="UP000887566"/>
    </source>
</evidence>
<sequence length="599" mass="64662">MNEPELPCGAELCDRNELTTVFEEGKNAQNSSSTPTGADTSASDASGGHSFVAALEANKNEEVEMCVGHSDSSSDADEPMSTVELLEEDANFSTMLAAVVCDGLLAESLAYDEQLALQQTIEKDNSDSSGMSSPDDLDELEEIGAGHISGDATLDFLDMDIDPRDLSASSSPLPLANKLDFLDPVSIPAMVVSLENDGIPTIPEKVARVERSLQATDEGVEQKEPGSTVELVDDDDDLNLPSTSSSSPLSSVHKAPLTCVVACAACLRNATLPVFIRATKRSDRVVGRLLIGGSFGRDILHQLLRGNPSSSKKPPSVFSVACSLKTVYDVFSDDLEIPQSGCGLFAVLNVLCGLEFLVKATERSVQGIADVIAVKSRALQAPLDDYLLSRSVAGTTHIDLIRAVESFTNGQIRGRFFSTAKLRTDVSIVEFVGRWIESKAAPILTLNLQREITEKSVWPVADAWHHQTAVGVAANREALLLDYPREVVDERRLRQLLTGSSTLLVRWTDVVAAWDRGPNLTRLIAHAVTDQRWIEMNVVGQVMSVIRQANEPSPPWSASDTHARTSHISIPAAYTPGVSVFARSESLLWREIQNAPSLE</sequence>
<proteinExistence type="predicted"/>
<dbReference type="AlphaFoldDB" id="A0A914W737"/>
<evidence type="ECO:0000256" key="1">
    <source>
        <dbReference type="SAM" id="MobiDB-lite"/>
    </source>
</evidence>
<feature type="compositionally biased region" description="Polar residues" evidence="1">
    <location>
        <begin position="27"/>
        <end position="44"/>
    </location>
</feature>
<feature type="region of interest" description="Disordered" evidence="1">
    <location>
        <begin position="214"/>
        <end position="249"/>
    </location>
</feature>
<dbReference type="Proteomes" id="UP000887566">
    <property type="component" value="Unplaced"/>
</dbReference>
<reference evidence="3" key="1">
    <citation type="submission" date="2022-11" db="UniProtKB">
        <authorList>
            <consortium name="WormBaseParasite"/>
        </authorList>
    </citation>
    <scope>IDENTIFICATION</scope>
</reference>
<accession>A0A914W737</accession>
<dbReference type="WBParaSite" id="PSAMB.scaffold341size55839.g4853.t1">
    <property type="protein sequence ID" value="PSAMB.scaffold341size55839.g4853.t1"/>
    <property type="gene ID" value="PSAMB.scaffold341size55839.g4853"/>
</dbReference>
<name>A0A914W737_9BILA</name>
<organism evidence="2 3">
    <name type="scientific">Plectus sambesii</name>
    <dbReference type="NCBI Taxonomy" id="2011161"/>
    <lineage>
        <taxon>Eukaryota</taxon>
        <taxon>Metazoa</taxon>
        <taxon>Ecdysozoa</taxon>
        <taxon>Nematoda</taxon>
        <taxon>Chromadorea</taxon>
        <taxon>Plectida</taxon>
        <taxon>Plectina</taxon>
        <taxon>Plectoidea</taxon>
        <taxon>Plectidae</taxon>
        <taxon>Plectus</taxon>
    </lineage>
</organism>
<keyword evidence="2" id="KW-1185">Reference proteome</keyword>
<feature type="region of interest" description="Disordered" evidence="1">
    <location>
        <begin position="23"/>
        <end position="46"/>
    </location>
</feature>
<protein>
    <submittedName>
        <fullName evidence="3">Uncharacterized protein</fullName>
    </submittedName>
</protein>
<feature type="compositionally biased region" description="Low complexity" evidence="1">
    <location>
        <begin position="239"/>
        <end position="249"/>
    </location>
</feature>